<accession>A0ABZ0TW53</accession>
<evidence type="ECO:0000313" key="4">
    <source>
        <dbReference type="Proteomes" id="UP001324380"/>
    </source>
</evidence>
<gene>
    <name evidence="3" type="ORF">SNE25_12165</name>
</gene>
<keyword evidence="4" id="KW-1185">Reference proteome</keyword>
<dbReference type="Pfam" id="PF10988">
    <property type="entry name" value="DUF2807"/>
    <property type="match status" value="1"/>
</dbReference>
<name>A0ABZ0TW53_9SPHI</name>
<keyword evidence="1" id="KW-0732">Signal</keyword>
<dbReference type="Proteomes" id="UP001324380">
    <property type="component" value="Chromosome"/>
</dbReference>
<evidence type="ECO:0000313" key="3">
    <source>
        <dbReference type="EMBL" id="WPU96273.1"/>
    </source>
</evidence>
<dbReference type="EMBL" id="CP139558">
    <property type="protein sequence ID" value="WPU96273.1"/>
    <property type="molecule type" value="Genomic_DNA"/>
</dbReference>
<sequence length="232" mass="23988">MKRKVFILLASAICMVTLNTFAQSGQSRSVSGFTSIESGGPFNVHIKINGTESVRLDIDDDVVNDVRTEVVNGSLQIGFKNRFSFHRNIKRGDIYITAKSLSALSNSGSGNMELDGVLSGSSVKVILSGSGNIRAALKSSALETRISGSGGIDLKGSTGDTEVRISGSGEVNAKDLTAETVTASVTGSGGVNIRANKTVSARITGSGGVSYSGSATIAETRYTGSGRVNKVD</sequence>
<reference evidence="3 4" key="1">
    <citation type="submission" date="2023-11" db="EMBL/GenBank/DDBJ databases">
        <title>Analysis of the Genomes of Mucilaginibacter gossypii cycad 4 and M. sabulilitoris SNA2: microbes with the potential for plant growth promotion.</title>
        <authorList>
            <person name="Hirsch A.M."/>
            <person name="Humm E."/>
            <person name="Rubbi M."/>
            <person name="Del Vecchio G."/>
            <person name="Ha S.M."/>
            <person name="Pellegrini M."/>
            <person name="Gunsalus R.P."/>
        </authorList>
    </citation>
    <scope>NUCLEOTIDE SEQUENCE [LARGE SCALE GENOMIC DNA]</scope>
    <source>
        <strain evidence="3 4">SNA2</strain>
    </source>
</reference>
<proteinExistence type="predicted"/>
<dbReference type="InterPro" id="IPR021255">
    <property type="entry name" value="DUF2807"/>
</dbReference>
<dbReference type="PANTHER" id="PTHR39200:SF1">
    <property type="entry name" value="AUTO-TRANSPORTER ADHESIN HEAD GIN DOMAIN-CONTAINING PROTEIN-RELATED"/>
    <property type="match status" value="1"/>
</dbReference>
<dbReference type="Gene3D" id="2.160.20.120">
    <property type="match status" value="1"/>
</dbReference>
<evidence type="ECO:0000256" key="1">
    <source>
        <dbReference type="SAM" id="SignalP"/>
    </source>
</evidence>
<dbReference type="PANTHER" id="PTHR39200">
    <property type="entry name" value="HYPOTHETICAL EXPORTED PROTEIN"/>
    <property type="match status" value="1"/>
</dbReference>
<feature type="domain" description="Putative auto-transporter adhesin head GIN" evidence="2">
    <location>
        <begin position="33"/>
        <end position="215"/>
    </location>
</feature>
<dbReference type="RefSeq" id="WP_321565372.1">
    <property type="nucleotide sequence ID" value="NZ_CP139558.1"/>
</dbReference>
<feature type="chain" id="PRO_5046449015" evidence="1">
    <location>
        <begin position="23"/>
        <end position="232"/>
    </location>
</feature>
<organism evidence="3 4">
    <name type="scientific">Mucilaginibacter sabulilitoris</name>
    <dbReference type="NCBI Taxonomy" id="1173583"/>
    <lineage>
        <taxon>Bacteria</taxon>
        <taxon>Pseudomonadati</taxon>
        <taxon>Bacteroidota</taxon>
        <taxon>Sphingobacteriia</taxon>
        <taxon>Sphingobacteriales</taxon>
        <taxon>Sphingobacteriaceae</taxon>
        <taxon>Mucilaginibacter</taxon>
    </lineage>
</organism>
<feature type="signal peptide" evidence="1">
    <location>
        <begin position="1"/>
        <end position="22"/>
    </location>
</feature>
<evidence type="ECO:0000259" key="2">
    <source>
        <dbReference type="Pfam" id="PF10988"/>
    </source>
</evidence>
<protein>
    <submittedName>
        <fullName evidence="3">Head GIN domain-containing protein</fullName>
    </submittedName>
</protein>